<dbReference type="EMBL" id="JANJYI010000003">
    <property type="protein sequence ID" value="KAK2657354.1"/>
    <property type="molecule type" value="Genomic_DNA"/>
</dbReference>
<dbReference type="InterPro" id="IPR001128">
    <property type="entry name" value="Cyt_P450"/>
</dbReference>
<organism evidence="7 8">
    <name type="scientific">Dipteronia dyeriana</name>
    <dbReference type="NCBI Taxonomy" id="168575"/>
    <lineage>
        <taxon>Eukaryota</taxon>
        <taxon>Viridiplantae</taxon>
        <taxon>Streptophyta</taxon>
        <taxon>Embryophyta</taxon>
        <taxon>Tracheophyta</taxon>
        <taxon>Spermatophyta</taxon>
        <taxon>Magnoliopsida</taxon>
        <taxon>eudicotyledons</taxon>
        <taxon>Gunneridae</taxon>
        <taxon>Pentapetalae</taxon>
        <taxon>rosids</taxon>
        <taxon>malvids</taxon>
        <taxon>Sapindales</taxon>
        <taxon>Sapindaceae</taxon>
        <taxon>Hippocastanoideae</taxon>
        <taxon>Acereae</taxon>
        <taxon>Dipteronia</taxon>
    </lineage>
</organism>
<dbReference type="SUPFAM" id="SSF48264">
    <property type="entry name" value="Cytochrome P450"/>
    <property type="match status" value="1"/>
</dbReference>
<evidence type="ECO:0000256" key="3">
    <source>
        <dbReference type="ARBA" id="ARBA00022723"/>
    </source>
</evidence>
<proteinExistence type="inferred from homology"/>
<evidence type="ECO:0000313" key="8">
    <source>
        <dbReference type="Proteomes" id="UP001280121"/>
    </source>
</evidence>
<dbReference type="InterPro" id="IPR002401">
    <property type="entry name" value="Cyt_P450_E_grp-I"/>
</dbReference>
<evidence type="ECO:0000313" key="7">
    <source>
        <dbReference type="EMBL" id="KAK2657354.1"/>
    </source>
</evidence>
<keyword evidence="3" id="KW-0479">Metal-binding</keyword>
<dbReference type="GO" id="GO:0005506">
    <property type="term" value="F:iron ion binding"/>
    <property type="evidence" value="ECO:0007669"/>
    <property type="project" value="InterPro"/>
</dbReference>
<keyword evidence="5" id="KW-0408">Iron</keyword>
<accession>A0AAE0CNA5</accession>
<evidence type="ECO:0000256" key="6">
    <source>
        <dbReference type="ARBA" id="ARBA00023033"/>
    </source>
</evidence>
<dbReference type="InterPro" id="IPR050651">
    <property type="entry name" value="Plant_Cytochrome_P450_Monoox"/>
</dbReference>
<gene>
    <name evidence="7" type="ORF">Ddye_010406</name>
</gene>
<evidence type="ECO:0000256" key="5">
    <source>
        <dbReference type="ARBA" id="ARBA00023004"/>
    </source>
</evidence>
<protein>
    <recommendedName>
        <fullName evidence="9">Cytochrome P450</fullName>
    </recommendedName>
</protein>
<sequence>MLTWALSLLLNNPHELKKAQEELHLYIGKDRQVEESDIKNLNYLQAITIEKLRLYPPSPIIALRAAMEDCTLSNGYRIHAATHLMVNAWKIQHDERVWPDPDRFFPERFLTSHKDIDVRGASLSLQVVHFTLASFLQSFEVAKLSNEDVNMTESTGLTNLKATPRQVLLTPCLEAKFYEHQ</sequence>
<dbReference type="Gene3D" id="1.10.630.10">
    <property type="entry name" value="Cytochrome P450"/>
    <property type="match status" value="1"/>
</dbReference>
<dbReference type="Pfam" id="PF00067">
    <property type="entry name" value="p450"/>
    <property type="match status" value="1"/>
</dbReference>
<dbReference type="InterPro" id="IPR036396">
    <property type="entry name" value="Cyt_P450_sf"/>
</dbReference>
<evidence type="ECO:0000256" key="4">
    <source>
        <dbReference type="ARBA" id="ARBA00023002"/>
    </source>
</evidence>
<keyword evidence="4" id="KW-0560">Oxidoreductase</keyword>
<evidence type="ECO:0000256" key="2">
    <source>
        <dbReference type="ARBA" id="ARBA00022617"/>
    </source>
</evidence>
<comment type="similarity">
    <text evidence="1">Belongs to the cytochrome P450 family.</text>
</comment>
<comment type="caution">
    <text evidence="7">The sequence shown here is derived from an EMBL/GenBank/DDBJ whole genome shotgun (WGS) entry which is preliminary data.</text>
</comment>
<keyword evidence="8" id="KW-1185">Reference proteome</keyword>
<reference evidence="7" key="1">
    <citation type="journal article" date="2023" name="Plant J.">
        <title>Genome sequences and population genomics provide insights into the demographic history, inbreeding, and mutation load of two 'living fossil' tree species of Dipteronia.</title>
        <authorList>
            <person name="Feng Y."/>
            <person name="Comes H.P."/>
            <person name="Chen J."/>
            <person name="Zhu S."/>
            <person name="Lu R."/>
            <person name="Zhang X."/>
            <person name="Li P."/>
            <person name="Qiu J."/>
            <person name="Olsen K.M."/>
            <person name="Qiu Y."/>
        </authorList>
    </citation>
    <scope>NUCLEOTIDE SEQUENCE</scope>
    <source>
        <strain evidence="7">KIB01</strain>
    </source>
</reference>
<keyword evidence="6" id="KW-0503">Monooxygenase</keyword>
<dbReference type="PRINTS" id="PR00463">
    <property type="entry name" value="EP450I"/>
</dbReference>
<dbReference type="PANTHER" id="PTHR47947">
    <property type="entry name" value="CYTOCHROME P450 82C3-RELATED"/>
    <property type="match status" value="1"/>
</dbReference>
<keyword evidence="2" id="KW-0349">Heme</keyword>
<name>A0AAE0CNA5_9ROSI</name>
<evidence type="ECO:0000256" key="1">
    <source>
        <dbReference type="ARBA" id="ARBA00010617"/>
    </source>
</evidence>
<dbReference type="GO" id="GO:0004497">
    <property type="term" value="F:monooxygenase activity"/>
    <property type="evidence" value="ECO:0007669"/>
    <property type="project" value="UniProtKB-KW"/>
</dbReference>
<dbReference type="GO" id="GO:0020037">
    <property type="term" value="F:heme binding"/>
    <property type="evidence" value="ECO:0007669"/>
    <property type="project" value="InterPro"/>
</dbReference>
<dbReference type="GO" id="GO:0016705">
    <property type="term" value="F:oxidoreductase activity, acting on paired donors, with incorporation or reduction of molecular oxygen"/>
    <property type="evidence" value="ECO:0007669"/>
    <property type="project" value="InterPro"/>
</dbReference>
<evidence type="ECO:0008006" key="9">
    <source>
        <dbReference type="Google" id="ProtNLM"/>
    </source>
</evidence>
<dbReference type="AlphaFoldDB" id="A0AAE0CNA5"/>
<dbReference type="PANTHER" id="PTHR47947:SF29">
    <property type="entry name" value="CYTOCHROME P450 CYP82D47-LIKE"/>
    <property type="match status" value="1"/>
</dbReference>
<dbReference type="Proteomes" id="UP001280121">
    <property type="component" value="Unassembled WGS sequence"/>
</dbReference>